<dbReference type="KEGG" id="ptp:RCA23_c12560"/>
<proteinExistence type="predicted"/>
<dbReference type="Proteomes" id="UP000028680">
    <property type="component" value="Chromosome"/>
</dbReference>
<reference evidence="1 2" key="1">
    <citation type="journal article" date="2014" name="ISME J.">
        <title>Adaptation of an abundant Roseobacter RCA organism to pelagic systems revealed by genomic and transcriptomic analyses.</title>
        <authorList>
            <person name="Voget S."/>
            <person name="Wemheuer B."/>
            <person name="Brinkhoff T."/>
            <person name="Vollmers J."/>
            <person name="Dietrich S."/>
            <person name="Giebel H.A."/>
            <person name="Beardsley C."/>
            <person name="Sardemann C."/>
            <person name="Bakenhus I."/>
            <person name="Billerbeck S."/>
            <person name="Daniel R."/>
            <person name="Simon M."/>
        </authorList>
    </citation>
    <scope>NUCLEOTIDE SEQUENCE [LARGE SCALE GENOMIC DNA]</scope>
    <source>
        <strain evidence="1 2">RCA23</strain>
    </source>
</reference>
<name>A0AAN0RIH2_9RHOB</name>
<organism evidence="1 2">
    <name type="scientific">Planktomarina temperata RCA23</name>
    <dbReference type="NCBI Taxonomy" id="666509"/>
    <lineage>
        <taxon>Bacteria</taxon>
        <taxon>Pseudomonadati</taxon>
        <taxon>Pseudomonadota</taxon>
        <taxon>Alphaproteobacteria</taxon>
        <taxon>Rhodobacterales</taxon>
        <taxon>Paracoccaceae</taxon>
        <taxon>Planktomarina</taxon>
    </lineage>
</organism>
<keyword evidence="2" id="KW-1185">Reference proteome</keyword>
<dbReference type="AlphaFoldDB" id="A0AAN0RIH2"/>
<evidence type="ECO:0000313" key="2">
    <source>
        <dbReference type="Proteomes" id="UP000028680"/>
    </source>
</evidence>
<gene>
    <name evidence="1" type="ORF">RCA23_c12560</name>
</gene>
<dbReference type="EMBL" id="CP003984">
    <property type="protein sequence ID" value="AII86803.1"/>
    <property type="molecule type" value="Genomic_DNA"/>
</dbReference>
<evidence type="ECO:0000313" key="1">
    <source>
        <dbReference type="EMBL" id="AII86803.1"/>
    </source>
</evidence>
<accession>A0AAN0RIH2</accession>
<protein>
    <submittedName>
        <fullName evidence="1">Uncharacterized protein</fullName>
    </submittedName>
</protein>
<dbReference type="RefSeq" id="WP_044049616.1">
    <property type="nucleotide sequence ID" value="NZ_CP003984.1"/>
</dbReference>
<sequence length="145" mass="16971">MDSDLINQFNPESFNELVDTIYNVLCQVELARFPKGFAMGQENSGGKIDWHLSRERVYFVVSLIQFLKKHSIQFPFQRQSQAGEETIIDAILLAINRFNCFKNYSHDELLGIYHHRVSRGFPIINIWGEDMYLQYGILVKKPKIK</sequence>